<evidence type="ECO:0000313" key="1">
    <source>
        <dbReference type="EMBL" id="GAA3634332.1"/>
    </source>
</evidence>
<dbReference type="Proteomes" id="UP001501490">
    <property type="component" value="Unassembled WGS sequence"/>
</dbReference>
<protein>
    <submittedName>
        <fullName evidence="1">Uncharacterized protein</fullName>
    </submittedName>
</protein>
<name>A0ABP7AKJ9_9ACTN</name>
<comment type="caution">
    <text evidence="1">The sequence shown here is derived from an EMBL/GenBank/DDBJ whole genome shotgun (WGS) entry which is preliminary data.</text>
</comment>
<gene>
    <name evidence="1" type="ORF">GCM10022236_41120</name>
</gene>
<proteinExistence type="predicted"/>
<dbReference type="Gene3D" id="3.40.190.10">
    <property type="entry name" value="Periplasmic binding protein-like II"/>
    <property type="match status" value="2"/>
</dbReference>
<dbReference type="EMBL" id="BAABAB010000035">
    <property type="protein sequence ID" value="GAA3634332.1"/>
    <property type="molecule type" value="Genomic_DNA"/>
</dbReference>
<sequence length="98" mass="10476">MTINVDPHYAGSLGALALIDGKLDCDFVSGELKSTDGEAVRGEGRLRSYRHFGFLDSMGFVVHKDNPTDKLSRDRLDAILSTTRTAAPPRSAPGAISA</sequence>
<organism evidence="1 2">
    <name type="scientific">Microlunatus ginsengisoli</name>
    <dbReference type="NCBI Taxonomy" id="363863"/>
    <lineage>
        <taxon>Bacteria</taxon>
        <taxon>Bacillati</taxon>
        <taxon>Actinomycetota</taxon>
        <taxon>Actinomycetes</taxon>
        <taxon>Propionibacteriales</taxon>
        <taxon>Propionibacteriaceae</taxon>
        <taxon>Microlunatus</taxon>
    </lineage>
</organism>
<reference evidence="2" key="1">
    <citation type="journal article" date="2019" name="Int. J. Syst. Evol. Microbiol.">
        <title>The Global Catalogue of Microorganisms (GCM) 10K type strain sequencing project: providing services to taxonomists for standard genome sequencing and annotation.</title>
        <authorList>
            <consortium name="The Broad Institute Genomics Platform"/>
            <consortium name="The Broad Institute Genome Sequencing Center for Infectious Disease"/>
            <person name="Wu L."/>
            <person name="Ma J."/>
        </authorList>
    </citation>
    <scope>NUCLEOTIDE SEQUENCE [LARGE SCALE GENOMIC DNA]</scope>
    <source>
        <strain evidence="2">JCM 16929</strain>
    </source>
</reference>
<keyword evidence="2" id="KW-1185">Reference proteome</keyword>
<evidence type="ECO:0000313" key="2">
    <source>
        <dbReference type="Proteomes" id="UP001501490"/>
    </source>
</evidence>
<dbReference type="RefSeq" id="WP_344808109.1">
    <property type="nucleotide sequence ID" value="NZ_BAABAB010000035.1"/>
</dbReference>
<accession>A0ABP7AKJ9</accession>